<protein>
    <submittedName>
        <fullName evidence="3">Putative polysaccharide export protein</fullName>
    </submittedName>
</protein>
<dbReference type="HOGENOM" id="CLU_009912_5_1_5"/>
<sequence>MFETASDTFAYVAQVAWRRRFLAIIPILLLPPLALVAAAIAPARYEARMTLLVQEPSKLNPILNDIAVNPNLKERMSALIALAHSEVVLGKVLEDLHRVTPETPPKQRDDLVKALSEAVTIQLVGSDIIEMRVRSMDPNSPAQTLQALSRRFVERLVSPERTAVQDSERFLKDQMSERRRALDGAEKALLDFRTANADKLPALYNSTVQRLATLEQQLQSKEMDLSIAGATMEELRKRLASTNPLIGRIEENIVQASAELASLRARYTDEHSLVQAAEWRLQRLEEERRHLLNDSHAISTTDLDRLWNIAAGVGTAPAGDQRGNDSDRNATPLLVSQLQRLQEQQSKRTAIESEVDQLRKVIAVLQRDIAEFGPIDQQQQQLERQVSFARDNYESLAKRYEMARVTGALGVFEAPERVKVLETPSDPASKVTPGYALYVLAGIISGFAVGGALAAASELLDTRLRRPADFARILGVPVIARVPRISPQEAQPRPYAA</sequence>
<dbReference type="PANTHER" id="PTHR32309">
    <property type="entry name" value="TYROSINE-PROTEIN KINASE"/>
    <property type="match status" value="1"/>
</dbReference>
<dbReference type="PANTHER" id="PTHR32309:SF31">
    <property type="entry name" value="CAPSULAR EXOPOLYSACCHARIDE FAMILY"/>
    <property type="match status" value="1"/>
</dbReference>
<dbReference type="eggNOG" id="COG3206">
    <property type="taxonomic scope" value="Bacteria"/>
</dbReference>
<reference evidence="3 4" key="3">
    <citation type="journal article" date="2008" name="BMC Genomics">
        <title>The genome of the versatile nitrogen fixer Azorhizobium caulinodans ORS571.</title>
        <authorList>
            <person name="Lee KB."/>
            <person name="Backer P.D."/>
            <person name="Aono T."/>
            <person name="Liu CT."/>
            <person name="Suzuki S."/>
            <person name="Suzuki T."/>
            <person name="Kaneko T."/>
            <person name="Yamada M."/>
            <person name="Tabata S."/>
            <person name="Kupfer D.M."/>
            <person name="Najar F.Z."/>
            <person name="Wiley G.B."/>
            <person name="Roe B."/>
            <person name="Binnewies T.T."/>
            <person name="Ussery D.W."/>
            <person name="D'Haeze W."/>
            <person name="Herder J.D."/>
            <person name="Gevers D."/>
            <person name="Vereecke D."/>
            <person name="Holsters M."/>
            <person name="Oyaizu H."/>
        </authorList>
    </citation>
    <scope>NUCLEOTIDE SEQUENCE [LARGE SCALE GENOMIC DNA]</scope>
    <source>
        <strain evidence="4">ATCC 43989 / DSM 5975 / JCM 20966 / LMG 6465 / NBRC 14845 / NCIMB 13405 / ORS 571</strain>
    </source>
</reference>
<dbReference type="Proteomes" id="UP000000270">
    <property type="component" value="Chromosome"/>
</dbReference>
<keyword evidence="4" id="KW-1185">Reference proteome</keyword>
<evidence type="ECO:0000256" key="2">
    <source>
        <dbReference type="SAM" id="Phobius"/>
    </source>
</evidence>
<reference evidence="3 4" key="6">
    <citation type="journal article" date="2011" name="Appl. Environ. Microbiol.">
        <title>Involvement of the azorhizobial chromosome partition gene (parA) in the onset of bacteroid differentiation during Sesbania rostrata stem nodule development.</title>
        <authorList>
            <person name="Liu CT."/>
            <person name="Lee KB."/>
            <person name="Wang YS."/>
            <person name="Peng MH."/>
            <person name="Lee KT."/>
            <person name="Suzuki S."/>
            <person name="Suzuki T."/>
            <person name="Oyaizu H."/>
        </authorList>
    </citation>
    <scope>NUCLEOTIDE SEQUENCE [LARGE SCALE GENOMIC DNA]</scope>
    <source>
        <strain evidence="4">ATCC 43989 / DSM 5975 / JCM 20966 / LMG 6465 / NBRC 14845 / NCIMB 13405 / ORS 571</strain>
    </source>
</reference>
<organism evidence="3 4">
    <name type="scientific">Azorhizobium caulinodans (strain ATCC 43989 / DSM 5975 / JCM 20966 / LMG 6465 / NBRC 14845 / NCIMB 13405 / ORS 571)</name>
    <dbReference type="NCBI Taxonomy" id="438753"/>
    <lineage>
        <taxon>Bacteria</taxon>
        <taxon>Pseudomonadati</taxon>
        <taxon>Pseudomonadota</taxon>
        <taxon>Alphaproteobacteria</taxon>
        <taxon>Hyphomicrobiales</taxon>
        <taxon>Xanthobacteraceae</taxon>
        <taxon>Azorhizobium</taxon>
    </lineage>
</organism>
<dbReference type="InterPro" id="IPR050445">
    <property type="entry name" value="Bact_polysacc_biosynth/exp"/>
</dbReference>
<dbReference type="EMBL" id="AP009384">
    <property type="protein sequence ID" value="BAF90629.1"/>
    <property type="molecule type" value="Genomic_DNA"/>
</dbReference>
<accession>A8HZV3</accession>
<reference evidence="3 4" key="1">
    <citation type="journal article" date="2007" name="Appl. Environ. Microbiol.">
        <title>Rhizobial factors required for stem nodule maturation and maintenance in Sesbania rostrata-Azorhizobium caulinodans ORS571 symbiosis.</title>
        <authorList>
            <person name="Suzuki S."/>
            <person name="Aono T."/>
            <person name="Lee KB."/>
            <person name="Suzuki T."/>
            <person name="Liu CT."/>
            <person name="Miwa H."/>
            <person name="Wakao S."/>
            <person name="Iki T."/>
            <person name="Oyaizu H."/>
        </authorList>
    </citation>
    <scope>NUCLEOTIDE SEQUENCE [LARGE SCALE GENOMIC DNA]</scope>
    <source>
        <strain evidence="4">ATCC 43989 / DSM 5975 / JCM 20966 / LMG 6465 / NBRC 14845 / NCIMB 13405 / ORS 571</strain>
    </source>
</reference>
<reference evidence="3 4" key="4">
    <citation type="journal article" date="2009" name="Appl. Environ. Microbiol.">
        <title>Comparative genome-wide transcriptional profiling of Azorhizobium caulinodans ORS571 grown under free-living and symbiotic conditions.</title>
        <authorList>
            <person name="Tsukada S."/>
            <person name="Aono T."/>
            <person name="Akiba N."/>
            <person name="Lee KB."/>
            <person name="Liu CT."/>
            <person name="Toyazaki H."/>
            <person name="Oyaizu H."/>
        </authorList>
    </citation>
    <scope>NUCLEOTIDE SEQUENCE [LARGE SCALE GENOMIC DNA]</scope>
    <source>
        <strain evidence="4">ATCC 43989 / DSM 5975 / JCM 20966 / LMG 6465 / NBRC 14845 / NCIMB 13405 / ORS 571</strain>
    </source>
</reference>
<keyword evidence="2" id="KW-0812">Transmembrane</keyword>
<evidence type="ECO:0000313" key="4">
    <source>
        <dbReference type="Proteomes" id="UP000000270"/>
    </source>
</evidence>
<evidence type="ECO:0000313" key="3">
    <source>
        <dbReference type="EMBL" id="BAF90629.1"/>
    </source>
</evidence>
<feature type="transmembrane region" description="Helical" evidence="2">
    <location>
        <begin position="435"/>
        <end position="456"/>
    </location>
</feature>
<keyword evidence="1" id="KW-0175">Coiled coil</keyword>
<reference evidence="3 4" key="5">
    <citation type="journal article" date="2010" name="Appl. Environ. Microbiol.">
        <title>phrR-like gene praR of Azorhizobium caulinodans ORS571 is essential for symbiosis with Sesbania rostrata and is involved in expression of reb genes.</title>
        <authorList>
            <person name="Akiba N."/>
            <person name="Aono T."/>
            <person name="Toyazaki H."/>
            <person name="Sato S."/>
            <person name="Oyaizu H."/>
        </authorList>
    </citation>
    <scope>NUCLEOTIDE SEQUENCE [LARGE SCALE GENOMIC DNA]</scope>
    <source>
        <strain evidence="4">ATCC 43989 / DSM 5975 / JCM 20966 / LMG 6465 / NBRC 14845 / NCIMB 13405 / ORS 571</strain>
    </source>
</reference>
<dbReference type="KEGG" id="azc:AZC_4631"/>
<dbReference type="RefSeq" id="WP_012173150.1">
    <property type="nucleotide sequence ID" value="NC_009937.1"/>
</dbReference>
<feature type="coiled-coil region" evidence="1">
    <location>
        <begin position="204"/>
        <end position="294"/>
    </location>
</feature>
<dbReference type="STRING" id="438753.AZC_4631"/>
<dbReference type="AlphaFoldDB" id="A8HZV3"/>
<feature type="coiled-coil region" evidence="1">
    <location>
        <begin position="341"/>
        <end position="399"/>
    </location>
</feature>
<keyword evidence="2" id="KW-0472">Membrane</keyword>
<reference evidence="4" key="2">
    <citation type="submission" date="2007-04" db="EMBL/GenBank/DDBJ databases">
        <title>Complete genome sequence of the nitrogen-fixing bacterium Azorhizobium caulinodans ORS571.</title>
        <authorList>
            <person name="Lee K.B."/>
            <person name="Backer P.D."/>
            <person name="Aono T."/>
            <person name="Liu C.T."/>
            <person name="Suzuki S."/>
            <person name="Suzuki T."/>
            <person name="Kaneko T."/>
            <person name="Yamada M."/>
            <person name="Tabata S."/>
            <person name="Kupfer D.M."/>
            <person name="Najar F.Z."/>
            <person name="Wiley G.B."/>
            <person name="Roe B."/>
            <person name="Binnewies T."/>
            <person name="Ussery D."/>
            <person name="Vereecke D."/>
            <person name="Gevers D."/>
            <person name="Holsters M."/>
            <person name="Oyaizu H."/>
        </authorList>
    </citation>
    <scope>NUCLEOTIDE SEQUENCE [LARGE SCALE GENOMIC DNA]</scope>
    <source>
        <strain evidence="4">ATCC 43989 / DSM 5975 / JCM 20966 / LMG 6465 / NBRC 14845 / NCIMB 13405 / ORS 571</strain>
    </source>
</reference>
<feature type="transmembrane region" description="Helical" evidence="2">
    <location>
        <begin position="21"/>
        <end position="41"/>
    </location>
</feature>
<keyword evidence="2" id="KW-1133">Transmembrane helix</keyword>
<evidence type="ECO:0000256" key="1">
    <source>
        <dbReference type="SAM" id="Coils"/>
    </source>
</evidence>
<proteinExistence type="predicted"/>
<gene>
    <name evidence="3" type="ordered locus">AZC_4631</name>
</gene>
<name>A8HZV3_AZOC5</name>